<protein>
    <submittedName>
        <fullName evidence="3">Putative aminotransferase</fullName>
    </submittedName>
</protein>
<dbReference type="Gene3D" id="3.40.640.10">
    <property type="entry name" value="Type I PLP-dependent aspartate aminotransferase-like (Major domain)"/>
    <property type="match status" value="1"/>
</dbReference>
<dbReference type="Pfam" id="PF00202">
    <property type="entry name" value="Aminotran_3"/>
    <property type="match status" value="2"/>
</dbReference>
<dbReference type="InterPro" id="IPR015424">
    <property type="entry name" value="PyrdxlP-dep_Trfase"/>
</dbReference>
<evidence type="ECO:0000256" key="2">
    <source>
        <dbReference type="ARBA" id="ARBA00022898"/>
    </source>
</evidence>
<dbReference type="InterPro" id="IPR015422">
    <property type="entry name" value="PyrdxlP-dep_Trfase_small"/>
</dbReference>
<evidence type="ECO:0000256" key="1">
    <source>
        <dbReference type="ARBA" id="ARBA00001933"/>
    </source>
</evidence>
<keyword evidence="3" id="KW-0032">Aminotransferase</keyword>
<dbReference type="EMBL" id="MT141434">
    <property type="protein sequence ID" value="QJA61204.1"/>
    <property type="molecule type" value="Genomic_DNA"/>
</dbReference>
<dbReference type="AlphaFoldDB" id="A0A6M3IV05"/>
<comment type="cofactor">
    <cofactor evidence="1">
        <name>pyridoxal 5'-phosphate</name>
        <dbReference type="ChEBI" id="CHEBI:597326"/>
    </cofactor>
</comment>
<dbReference type="GO" id="GO:0008483">
    <property type="term" value="F:transaminase activity"/>
    <property type="evidence" value="ECO:0007669"/>
    <property type="project" value="UniProtKB-KW"/>
</dbReference>
<dbReference type="InterPro" id="IPR005814">
    <property type="entry name" value="Aminotrans_3"/>
</dbReference>
<organism evidence="3">
    <name type="scientific">viral metagenome</name>
    <dbReference type="NCBI Taxonomy" id="1070528"/>
    <lineage>
        <taxon>unclassified sequences</taxon>
        <taxon>metagenomes</taxon>
        <taxon>organismal metagenomes</taxon>
    </lineage>
</organism>
<keyword evidence="2" id="KW-0663">Pyridoxal phosphate</keyword>
<proteinExistence type="predicted"/>
<name>A0A6M3IV05_9ZZZZ</name>
<gene>
    <name evidence="3" type="ORF">MM415B00972_0001</name>
</gene>
<dbReference type="SUPFAM" id="SSF53383">
    <property type="entry name" value="PLP-dependent transferases"/>
    <property type="match status" value="1"/>
</dbReference>
<dbReference type="PANTHER" id="PTHR43713:SF3">
    <property type="entry name" value="GLUTAMATE-1-SEMIALDEHYDE 2,1-AMINOMUTASE 1, CHLOROPLASTIC-RELATED"/>
    <property type="match status" value="1"/>
</dbReference>
<dbReference type="PANTHER" id="PTHR43713">
    <property type="entry name" value="GLUTAMATE-1-SEMIALDEHYDE 2,1-AMINOMUTASE"/>
    <property type="match status" value="1"/>
</dbReference>
<keyword evidence="3" id="KW-0808">Transferase</keyword>
<dbReference type="GO" id="GO:0030170">
    <property type="term" value="F:pyridoxal phosphate binding"/>
    <property type="evidence" value="ECO:0007669"/>
    <property type="project" value="InterPro"/>
</dbReference>
<reference evidence="3" key="1">
    <citation type="submission" date="2020-03" db="EMBL/GenBank/DDBJ databases">
        <title>The deep terrestrial virosphere.</title>
        <authorList>
            <person name="Holmfeldt K."/>
            <person name="Nilsson E."/>
            <person name="Simone D."/>
            <person name="Lopez-Fernandez M."/>
            <person name="Wu X."/>
            <person name="de Brujin I."/>
            <person name="Lundin D."/>
            <person name="Andersson A."/>
            <person name="Bertilsson S."/>
            <person name="Dopson M."/>
        </authorList>
    </citation>
    <scope>NUCLEOTIDE SEQUENCE</scope>
    <source>
        <strain evidence="3">MM415B00972</strain>
    </source>
</reference>
<sequence>MDHFELAKKVTPWGSQTRSKSYKRFPDNYPRFIDGAKGCHVVSGEKGYLDFISALGPIILGYRDEYVDSYVMDQIRFSGNLFSLPSRLEAEVAEMLTKIIPCAEMVHFLKNGGDATMAAVRLARVYTGRKVVLNKGYHGWAGFDQLIPFNDIDDLKIWLKEGPVAAVLIEPELFTKEELIEIKLLCQEYGRGSLLIFDEVISGFRIAMGGVQEYYGVTPDLACFSKAMANGYPISALVGKGEIMESLEKDVFVSTTFGGDTIGLAACMGTIRKIKKENVIDHLWKIGEYLKEELIKLIKEYHFPMTLYGFPPMIHFKMPSDIHAIFLQETIKRGIMIYNSHNLNFCHKRTEINKLLTVYNEIFPLIMEGKVKLEGNPIGNTQTFRQWRT</sequence>
<accession>A0A6M3IV05</accession>
<dbReference type="InterPro" id="IPR049704">
    <property type="entry name" value="Aminotrans_3_PPA_site"/>
</dbReference>
<dbReference type="Gene3D" id="3.90.1150.10">
    <property type="entry name" value="Aspartate Aminotransferase, domain 1"/>
    <property type="match status" value="1"/>
</dbReference>
<dbReference type="PROSITE" id="PS00600">
    <property type="entry name" value="AA_TRANSFER_CLASS_3"/>
    <property type="match status" value="1"/>
</dbReference>
<evidence type="ECO:0000313" key="3">
    <source>
        <dbReference type="EMBL" id="QJA61204.1"/>
    </source>
</evidence>
<dbReference type="InterPro" id="IPR015421">
    <property type="entry name" value="PyrdxlP-dep_Trfase_major"/>
</dbReference>